<accession>A0A3E1RG12</accession>
<keyword evidence="1" id="KW-0812">Transmembrane</keyword>
<dbReference type="AlphaFoldDB" id="A0A3E1RG12"/>
<proteinExistence type="predicted"/>
<dbReference type="EMBL" id="QFZK01000002">
    <property type="protein sequence ID" value="RFO98299.1"/>
    <property type="molecule type" value="Genomic_DNA"/>
</dbReference>
<evidence type="ECO:0000313" key="2">
    <source>
        <dbReference type="EMBL" id="RFO98299.1"/>
    </source>
</evidence>
<dbReference type="Proteomes" id="UP000260665">
    <property type="component" value="Unassembled WGS sequence"/>
</dbReference>
<keyword evidence="1" id="KW-0472">Membrane</keyword>
<gene>
    <name evidence="2" type="ORF">DIC66_04275</name>
</gene>
<dbReference type="OrthoDB" id="5405464at2"/>
<protein>
    <recommendedName>
        <fullName evidence="4">Transmembrane protein</fullName>
    </recommendedName>
</protein>
<evidence type="ECO:0000313" key="3">
    <source>
        <dbReference type="Proteomes" id="UP000260665"/>
    </source>
</evidence>
<feature type="transmembrane region" description="Helical" evidence="1">
    <location>
        <begin position="97"/>
        <end position="117"/>
    </location>
</feature>
<keyword evidence="1" id="KW-1133">Transmembrane helix</keyword>
<feature type="transmembrane region" description="Helical" evidence="1">
    <location>
        <begin position="71"/>
        <end position="91"/>
    </location>
</feature>
<sequence length="127" mass="14086">MTPDQASLQRMQSLNTVGTISYVLHLLVAVGAVIPGGQFGPVFLVVALIIDLVNRDKAEGSWHASHFRWRIRTVLIAAALYLVTAPLWAFLIFPGYIAWMAISIWFLYRIVTGFVAMNKGQEIGQTP</sequence>
<evidence type="ECO:0000256" key="1">
    <source>
        <dbReference type="SAM" id="Phobius"/>
    </source>
</evidence>
<feature type="transmembrane region" description="Helical" evidence="1">
    <location>
        <begin position="20"/>
        <end position="50"/>
    </location>
</feature>
<name>A0A3E1RG12_9BURK</name>
<reference evidence="2 3" key="1">
    <citation type="submission" date="2018-05" db="EMBL/GenBank/DDBJ databases">
        <title>Rhodoferax soyangensis sp.nov., isolated from an oligotrophic freshwater lake.</title>
        <authorList>
            <person name="Park M."/>
        </authorList>
    </citation>
    <scope>NUCLEOTIDE SEQUENCE [LARGE SCALE GENOMIC DNA]</scope>
    <source>
        <strain evidence="2 3">IMCC26218</strain>
    </source>
</reference>
<keyword evidence="3" id="KW-1185">Reference proteome</keyword>
<organism evidence="2 3">
    <name type="scientific">Rhodoferax lacus</name>
    <dbReference type="NCBI Taxonomy" id="2184758"/>
    <lineage>
        <taxon>Bacteria</taxon>
        <taxon>Pseudomonadati</taxon>
        <taxon>Pseudomonadota</taxon>
        <taxon>Betaproteobacteria</taxon>
        <taxon>Burkholderiales</taxon>
        <taxon>Comamonadaceae</taxon>
        <taxon>Rhodoferax</taxon>
    </lineage>
</organism>
<comment type="caution">
    <text evidence="2">The sequence shown here is derived from an EMBL/GenBank/DDBJ whole genome shotgun (WGS) entry which is preliminary data.</text>
</comment>
<evidence type="ECO:0008006" key="4">
    <source>
        <dbReference type="Google" id="ProtNLM"/>
    </source>
</evidence>